<dbReference type="EMBL" id="JAIQCV010000008">
    <property type="protein sequence ID" value="KAH1072633.1"/>
    <property type="molecule type" value="Genomic_DNA"/>
</dbReference>
<feature type="domain" description="Reverse transcriptase" evidence="1">
    <location>
        <begin position="54"/>
        <end position="126"/>
    </location>
</feature>
<dbReference type="AlphaFoldDB" id="A0A9D3ZXU9"/>
<accession>A0A9D3ZXU9</accession>
<sequence>MAPFKAPGVDRLHAHFYQSQWNIVGEFLVGMVKRVFEGDNIESFFNKTLIVLIPKVLTKVIVNRLKPIMSSLITANQTSFIGGRNIMDNVIIDQKVIHLMWHKKGKNGWMAIKIDMEKAYDRLRWSLMRIHF</sequence>
<dbReference type="InterPro" id="IPR000477">
    <property type="entry name" value="RT_dom"/>
</dbReference>
<reference evidence="2 3" key="1">
    <citation type="journal article" date="2021" name="Plant Biotechnol. J.">
        <title>Multi-omics assisted identification of the key and species-specific regulatory components of drought-tolerant mechanisms in Gossypium stocksii.</title>
        <authorList>
            <person name="Yu D."/>
            <person name="Ke L."/>
            <person name="Zhang D."/>
            <person name="Wu Y."/>
            <person name="Sun Y."/>
            <person name="Mei J."/>
            <person name="Sun J."/>
            <person name="Sun Y."/>
        </authorList>
    </citation>
    <scope>NUCLEOTIDE SEQUENCE [LARGE SCALE GENOMIC DNA]</scope>
    <source>
        <strain evidence="3">cv. E1</strain>
        <tissue evidence="2">Leaf</tissue>
    </source>
</reference>
<comment type="caution">
    <text evidence="2">The sequence shown here is derived from an EMBL/GenBank/DDBJ whole genome shotgun (WGS) entry which is preliminary data.</text>
</comment>
<dbReference type="PANTHER" id="PTHR46890">
    <property type="entry name" value="NON-LTR RETROLELEMENT REVERSE TRANSCRIPTASE-LIKE PROTEIN-RELATED"/>
    <property type="match status" value="1"/>
</dbReference>
<dbReference type="OrthoDB" id="1002228at2759"/>
<dbReference type="Pfam" id="PF00078">
    <property type="entry name" value="RVT_1"/>
    <property type="match status" value="1"/>
</dbReference>
<dbReference type="Proteomes" id="UP000828251">
    <property type="component" value="Unassembled WGS sequence"/>
</dbReference>
<gene>
    <name evidence="2" type="ORF">J1N35_024961</name>
</gene>
<dbReference type="InterPro" id="IPR052343">
    <property type="entry name" value="Retrotransposon-Effector_Assoc"/>
</dbReference>
<name>A0A9D3ZXU9_9ROSI</name>
<dbReference type="PANTHER" id="PTHR46890:SF48">
    <property type="entry name" value="RNA-DIRECTED DNA POLYMERASE"/>
    <property type="match status" value="1"/>
</dbReference>
<evidence type="ECO:0000259" key="1">
    <source>
        <dbReference type="Pfam" id="PF00078"/>
    </source>
</evidence>
<organism evidence="2 3">
    <name type="scientific">Gossypium stocksii</name>
    <dbReference type="NCBI Taxonomy" id="47602"/>
    <lineage>
        <taxon>Eukaryota</taxon>
        <taxon>Viridiplantae</taxon>
        <taxon>Streptophyta</taxon>
        <taxon>Embryophyta</taxon>
        <taxon>Tracheophyta</taxon>
        <taxon>Spermatophyta</taxon>
        <taxon>Magnoliopsida</taxon>
        <taxon>eudicotyledons</taxon>
        <taxon>Gunneridae</taxon>
        <taxon>Pentapetalae</taxon>
        <taxon>rosids</taxon>
        <taxon>malvids</taxon>
        <taxon>Malvales</taxon>
        <taxon>Malvaceae</taxon>
        <taxon>Malvoideae</taxon>
        <taxon>Gossypium</taxon>
    </lineage>
</organism>
<keyword evidence="3" id="KW-1185">Reference proteome</keyword>
<evidence type="ECO:0000313" key="3">
    <source>
        <dbReference type="Proteomes" id="UP000828251"/>
    </source>
</evidence>
<protein>
    <recommendedName>
        <fullName evidence="1">Reverse transcriptase domain-containing protein</fullName>
    </recommendedName>
</protein>
<proteinExistence type="predicted"/>
<evidence type="ECO:0000313" key="2">
    <source>
        <dbReference type="EMBL" id="KAH1072633.1"/>
    </source>
</evidence>